<dbReference type="PANTHER" id="PTHR32183">
    <property type="match status" value="1"/>
</dbReference>
<dbReference type="Pfam" id="PF05724">
    <property type="entry name" value="TPMT"/>
    <property type="match status" value="1"/>
</dbReference>
<keyword evidence="6" id="KW-1185">Reference proteome</keyword>
<dbReference type="CDD" id="cd02440">
    <property type="entry name" value="AdoMet_MTases"/>
    <property type="match status" value="1"/>
</dbReference>
<dbReference type="RefSeq" id="WP_308864340.1">
    <property type="nucleotide sequence ID" value="NZ_JAVHUL010000018.1"/>
</dbReference>
<evidence type="ECO:0000313" key="5">
    <source>
        <dbReference type="EMBL" id="MDQ7917562.1"/>
    </source>
</evidence>
<evidence type="ECO:0000256" key="1">
    <source>
        <dbReference type="ARBA" id="ARBA00022553"/>
    </source>
</evidence>
<dbReference type="GO" id="GO:0032259">
    <property type="term" value="P:methylation"/>
    <property type="evidence" value="ECO:0007669"/>
    <property type="project" value="UniProtKB-KW"/>
</dbReference>
<reference evidence="5 6" key="1">
    <citation type="submission" date="2023-08" db="EMBL/GenBank/DDBJ databases">
        <title>Mesonia sp. MT50, isolated from deep-sea sediment of the Mariana Trench.</title>
        <authorList>
            <person name="Fu H."/>
        </authorList>
    </citation>
    <scope>NUCLEOTIDE SEQUENCE [LARGE SCALE GENOMIC DNA]</scope>
    <source>
        <strain evidence="5 6">MT50</strain>
    </source>
</reference>
<evidence type="ECO:0000313" key="6">
    <source>
        <dbReference type="Proteomes" id="UP001230915"/>
    </source>
</evidence>
<name>A0ABU1A1K7_9FLAO</name>
<dbReference type="InterPro" id="IPR029063">
    <property type="entry name" value="SAM-dependent_MTases_sf"/>
</dbReference>
<evidence type="ECO:0000256" key="3">
    <source>
        <dbReference type="ARBA" id="ARBA00022679"/>
    </source>
</evidence>
<dbReference type="Gene3D" id="3.40.50.150">
    <property type="entry name" value="Vaccinia Virus protein VP39"/>
    <property type="match status" value="1"/>
</dbReference>
<dbReference type="InterPro" id="IPR008854">
    <property type="entry name" value="TPMT"/>
</dbReference>
<evidence type="ECO:0000256" key="2">
    <source>
        <dbReference type="ARBA" id="ARBA00022603"/>
    </source>
</evidence>
<proteinExistence type="predicted"/>
<keyword evidence="3" id="KW-0808">Transferase</keyword>
<evidence type="ECO:0000256" key="4">
    <source>
        <dbReference type="ARBA" id="ARBA00022691"/>
    </source>
</evidence>
<protein>
    <submittedName>
        <fullName evidence="5">SAM-dependent methyltransferase</fullName>
    </submittedName>
</protein>
<comment type="caution">
    <text evidence="5">The sequence shown here is derived from an EMBL/GenBank/DDBJ whole genome shotgun (WGS) entry which is preliminary data.</text>
</comment>
<dbReference type="EMBL" id="JAVHUL010000018">
    <property type="protein sequence ID" value="MDQ7917562.1"/>
    <property type="molecule type" value="Genomic_DNA"/>
</dbReference>
<sequence>MDNSESSYWENRYQNQQTGWDLGEISSPLKAYIDQLEDKSIKILIPGAGNSYEAEYLFLNGFENVYAADFAASPLQNIKNRLPNFPENQLLHSDFFKLEDQFDLILEQTFFCALPKSFRSAYADKMQQLLLPEGKLVGILFDDELPGDNPPFGGSKKEYLSYFNPLFDILTIETAYNSIPPRKNRELFIRLQPKIKS</sequence>
<keyword evidence="1" id="KW-0597">Phosphoprotein</keyword>
<organism evidence="5 6">
    <name type="scientific">Mesonia profundi</name>
    <dbReference type="NCBI Taxonomy" id="3070998"/>
    <lineage>
        <taxon>Bacteria</taxon>
        <taxon>Pseudomonadati</taxon>
        <taxon>Bacteroidota</taxon>
        <taxon>Flavobacteriia</taxon>
        <taxon>Flavobacteriales</taxon>
        <taxon>Flavobacteriaceae</taxon>
        <taxon>Mesonia</taxon>
    </lineage>
</organism>
<dbReference type="GO" id="GO:0008168">
    <property type="term" value="F:methyltransferase activity"/>
    <property type="evidence" value="ECO:0007669"/>
    <property type="project" value="UniProtKB-KW"/>
</dbReference>
<dbReference type="PROSITE" id="PS51585">
    <property type="entry name" value="SAM_MT_TPMT"/>
    <property type="match status" value="1"/>
</dbReference>
<dbReference type="Proteomes" id="UP001230915">
    <property type="component" value="Unassembled WGS sequence"/>
</dbReference>
<keyword evidence="2 5" id="KW-0489">Methyltransferase</keyword>
<gene>
    <name evidence="5" type="ORF">RBU60_08250</name>
</gene>
<keyword evidence="4" id="KW-0949">S-adenosyl-L-methionine</keyword>
<dbReference type="SUPFAM" id="SSF53335">
    <property type="entry name" value="S-adenosyl-L-methionine-dependent methyltransferases"/>
    <property type="match status" value="1"/>
</dbReference>
<dbReference type="PANTHER" id="PTHR32183:SF11">
    <property type="entry name" value="THIOL METHYLTRANSFERASE 2-RELATED"/>
    <property type="match status" value="1"/>
</dbReference>
<accession>A0ABU1A1K7</accession>